<dbReference type="KEGG" id="ome:OLMES_0496"/>
<evidence type="ECO:0008006" key="4">
    <source>
        <dbReference type="Google" id="ProtNLM"/>
    </source>
</evidence>
<organism evidence="2 3">
    <name type="scientific">Oleiphilus messinensis</name>
    <dbReference type="NCBI Taxonomy" id="141451"/>
    <lineage>
        <taxon>Bacteria</taxon>
        <taxon>Pseudomonadati</taxon>
        <taxon>Pseudomonadota</taxon>
        <taxon>Gammaproteobacteria</taxon>
        <taxon>Oceanospirillales</taxon>
        <taxon>Oleiphilaceae</taxon>
        <taxon>Oleiphilus</taxon>
    </lineage>
</organism>
<dbReference type="PROSITE" id="PS51257">
    <property type="entry name" value="PROKAR_LIPOPROTEIN"/>
    <property type="match status" value="1"/>
</dbReference>
<feature type="chain" id="PRO_5013141188" description="Lipoprotein" evidence="1">
    <location>
        <begin position="22"/>
        <end position="112"/>
    </location>
</feature>
<accession>A0A1Y0I314</accession>
<evidence type="ECO:0000256" key="1">
    <source>
        <dbReference type="SAM" id="SignalP"/>
    </source>
</evidence>
<dbReference type="AlphaFoldDB" id="A0A1Y0I314"/>
<name>A0A1Y0I314_9GAMM</name>
<evidence type="ECO:0000313" key="3">
    <source>
        <dbReference type="Proteomes" id="UP000196027"/>
    </source>
</evidence>
<dbReference type="EMBL" id="CP021425">
    <property type="protein sequence ID" value="ARU54599.1"/>
    <property type="molecule type" value="Genomic_DNA"/>
</dbReference>
<protein>
    <recommendedName>
        <fullName evidence="4">Lipoprotein</fullName>
    </recommendedName>
</protein>
<keyword evidence="1" id="KW-0732">Signal</keyword>
<dbReference type="Proteomes" id="UP000196027">
    <property type="component" value="Chromosome"/>
</dbReference>
<sequence>MKRLPLYLLFAAIFLFSGCNDVETVKHKLEAIAASTNGENEHQHVTSFQEYASENNLPYVLEVSSGNQQINVSDISHHLNEPLTVKIKITGQSPEFTWHPKKNENIFILLRE</sequence>
<evidence type="ECO:0000313" key="2">
    <source>
        <dbReference type="EMBL" id="ARU54599.1"/>
    </source>
</evidence>
<feature type="signal peptide" evidence="1">
    <location>
        <begin position="1"/>
        <end position="21"/>
    </location>
</feature>
<keyword evidence="3" id="KW-1185">Reference proteome</keyword>
<proteinExistence type="predicted"/>
<gene>
    <name evidence="2" type="ORF">OLMES_0496</name>
</gene>
<reference evidence="2 3" key="1">
    <citation type="submission" date="2017-05" db="EMBL/GenBank/DDBJ databases">
        <title>Genomic insights into alkan degradation activity of Oleiphilus messinensis.</title>
        <authorList>
            <person name="Kozyavkin S.A."/>
            <person name="Slesarev A.I."/>
            <person name="Golyshin P.N."/>
            <person name="Korzhenkov A."/>
            <person name="Golyshina O.N."/>
            <person name="Toshchakov S.V."/>
        </authorList>
    </citation>
    <scope>NUCLEOTIDE SEQUENCE [LARGE SCALE GENOMIC DNA]</scope>
    <source>
        <strain evidence="2 3">ME102</strain>
    </source>
</reference>